<keyword evidence="3" id="KW-1185">Reference proteome</keyword>
<name>A0A1Y5SLV4_9PROT</name>
<dbReference type="RefSeq" id="WP_085883060.1">
    <property type="nucleotide sequence ID" value="NZ_FWFR01000001.1"/>
</dbReference>
<evidence type="ECO:0000313" key="2">
    <source>
        <dbReference type="EMBL" id="SLN43722.1"/>
    </source>
</evidence>
<evidence type="ECO:0000259" key="1">
    <source>
        <dbReference type="Pfam" id="PF14588"/>
    </source>
</evidence>
<dbReference type="AlphaFoldDB" id="A0A1Y5SLV4"/>
<dbReference type="EMBL" id="FWFR01000001">
    <property type="protein sequence ID" value="SLN43722.1"/>
    <property type="molecule type" value="Genomic_DNA"/>
</dbReference>
<dbReference type="SUPFAM" id="SSF55298">
    <property type="entry name" value="YjgF-like"/>
    <property type="match status" value="1"/>
</dbReference>
<dbReference type="OrthoDB" id="9806350at2"/>
<dbReference type="Proteomes" id="UP000193200">
    <property type="component" value="Unassembled WGS sequence"/>
</dbReference>
<organism evidence="2 3">
    <name type="scientific">Oceanibacterium hippocampi</name>
    <dbReference type="NCBI Taxonomy" id="745714"/>
    <lineage>
        <taxon>Bacteria</taxon>
        <taxon>Pseudomonadati</taxon>
        <taxon>Pseudomonadota</taxon>
        <taxon>Alphaproteobacteria</taxon>
        <taxon>Sneathiellales</taxon>
        <taxon>Sneathiellaceae</taxon>
        <taxon>Oceanibacterium</taxon>
    </lineage>
</organism>
<protein>
    <submittedName>
        <fullName evidence="2">Endoribonuclease L-PSP</fullName>
    </submittedName>
</protein>
<accession>A0A1Y5SLV4</accession>
<dbReference type="Gene3D" id="3.30.1330.40">
    <property type="entry name" value="RutC-like"/>
    <property type="match status" value="1"/>
</dbReference>
<dbReference type="CDD" id="cd02199">
    <property type="entry name" value="YjgF_YER057c_UK114_like_1"/>
    <property type="match status" value="1"/>
</dbReference>
<sequence>MTDTVEARLKEAGLSVPEAAAPAANYVPVVRTGNLLFISGQIPLVNGEVTYKGKVGRDFTTEEAQACARLVGLNIIGQAKAALDGDLGRVRRVVKLGGFVNCTDDYTDQPKVINGASDLMVLAFGDAGRHARFAVGTNALPLGIAVEIDAVIEVD</sequence>
<feature type="domain" description="Endoribonuclease L-PSP/chorismate mutase-like" evidence="1">
    <location>
        <begin position="6"/>
        <end position="142"/>
    </location>
</feature>
<dbReference type="InterPro" id="IPR013813">
    <property type="entry name" value="Endoribo_LPSP/chorism_mut-like"/>
</dbReference>
<dbReference type="PANTHER" id="PTHR43760">
    <property type="entry name" value="ENDORIBONUCLEASE-RELATED"/>
    <property type="match status" value="1"/>
</dbReference>
<evidence type="ECO:0000313" key="3">
    <source>
        <dbReference type="Proteomes" id="UP000193200"/>
    </source>
</evidence>
<dbReference type="InterPro" id="IPR035959">
    <property type="entry name" value="RutC-like_sf"/>
</dbReference>
<proteinExistence type="predicted"/>
<dbReference type="InParanoid" id="A0A1Y5SLV4"/>
<gene>
    <name evidence="2" type="ORF">OCH7691_01830</name>
</gene>
<reference evidence="2 3" key="1">
    <citation type="submission" date="2017-03" db="EMBL/GenBank/DDBJ databases">
        <authorList>
            <person name="Afonso C.L."/>
            <person name="Miller P.J."/>
            <person name="Scott M.A."/>
            <person name="Spackman E."/>
            <person name="Goraichik I."/>
            <person name="Dimitrov K.M."/>
            <person name="Suarez D.L."/>
            <person name="Swayne D.E."/>
        </authorList>
    </citation>
    <scope>NUCLEOTIDE SEQUENCE [LARGE SCALE GENOMIC DNA]</scope>
    <source>
        <strain evidence="2 3">CECT 7691</strain>
    </source>
</reference>
<dbReference type="Pfam" id="PF14588">
    <property type="entry name" value="YjgF_endoribonc"/>
    <property type="match status" value="1"/>
</dbReference>
<dbReference type="PANTHER" id="PTHR43760:SF1">
    <property type="entry name" value="ENDORIBONUCLEASE L-PSP_CHORISMATE MUTASE-LIKE DOMAIN-CONTAINING PROTEIN"/>
    <property type="match status" value="1"/>
</dbReference>